<gene>
    <name evidence="3" type="ORF">GOP47_0017039</name>
</gene>
<dbReference type="InterPro" id="IPR011990">
    <property type="entry name" value="TPR-like_helical_dom_sf"/>
</dbReference>
<dbReference type="PANTHER" id="PTHR47926:SF533">
    <property type="entry name" value="DYW DOMAIN-CONTAINING PROTEIN"/>
    <property type="match status" value="1"/>
</dbReference>
<sequence>MQTGMVVAAARTTDAHAELYKLLKAEHLEEALCTAVLLDSKGITLTRDIIYHLLQICTKKKDLSAARQIHTLMHHNQLHHTVCLADYLIRLFSSCGSLPEAADVFEQVKKPTGFTWNAIITAHAKLGDGMHALDLYSRMLQWGQQPDKVTFLSVLRACSNAGALVAGRSIHAQIIVSDTHLDLVLGNTLVDMYAKCGSLEEAQNVFRMVPGRNVVSWDAIIGGYAQQGNGTMALQLFHEMQQEGIQPDRVTFLGVLRACSCLDTMRDGVLIHDQIIRGGLESDVTVASTLVDMYSKCGCLEEARVVFDTMPSPSLVSWGCMISGYAQYGQGLAALQVFEIMEMKGLRSDKYIYSGVLKACGLVQDTLKGRLIHERVVRARLESGEVVGNTLADMYAKCGSLTEAQKVFDNLALRNSAAWGSMITGYAEFGDGFSALKVFAKMQHVGIQPGRITYLCVVKACSSGQDKQAGKLIYHGVYENSFEQDIQIGSALVDMFAKGSEMEEARHVFDRLQERNVVTWGAMLTGYAQQDLFLPTLELYEELQLEEIEPNRVIFFSTLKACCSTGTWGLGGIIHSHILRSNLETDQTLGNALVDMYARCGNLQEARSVFEKLLSRDVVSYSAMITGYAERGDCGMALDCLEGMCKQGLKPDVMIFTTALAACSHAGLVDEAYSLFNRMRVDYGIVPDMGHFTCMIDLLGNGGQLREAEALIDTMHISPDSAIWRSLLTSSRIYKDVELGRKCFDHAIRLDPDDATVYTLMTSIYMDANKWDKVQDIQEKRMRAGAKKKPGKACIDLNNKVYEFVVGEEGPAIDDETPNNKGKHLSRSMRGYGYMPQLELVLDQTWKEESGSASGRNEQVLGQLIESKQFLYNSCHGSSLCKQEGMYSFPRTNTKESCHIAVACV</sequence>
<feature type="repeat" description="PPR" evidence="2">
    <location>
        <begin position="617"/>
        <end position="651"/>
    </location>
</feature>
<feature type="repeat" description="PPR" evidence="2">
    <location>
        <begin position="415"/>
        <end position="449"/>
    </location>
</feature>
<dbReference type="Pfam" id="PF13041">
    <property type="entry name" value="PPR_2"/>
    <property type="match status" value="3"/>
</dbReference>
<dbReference type="AlphaFoldDB" id="A0A9D4ZB90"/>
<dbReference type="PROSITE" id="PS51375">
    <property type="entry name" value="PPR"/>
    <property type="match status" value="8"/>
</dbReference>
<name>A0A9D4ZB90_ADICA</name>
<reference evidence="3" key="1">
    <citation type="submission" date="2021-01" db="EMBL/GenBank/DDBJ databases">
        <title>Adiantum capillus-veneris genome.</title>
        <authorList>
            <person name="Fang Y."/>
            <person name="Liao Q."/>
        </authorList>
    </citation>
    <scope>NUCLEOTIDE SEQUENCE</scope>
    <source>
        <strain evidence="3">H3</strain>
        <tissue evidence="3">Leaf</tissue>
    </source>
</reference>
<protein>
    <recommendedName>
        <fullName evidence="5">Pentatricopeptide repeat-containing protein</fullName>
    </recommendedName>
</protein>
<feature type="repeat" description="PPR" evidence="2">
    <location>
        <begin position="516"/>
        <end position="550"/>
    </location>
</feature>
<keyword evidence="4" id="KW-1185">Reference proteome</keyword>
<evidence type="ECO:0000313" key="4">
    <source>
        <dbReference type="Proteomes" id="UP000886520"/>
    </source>
</evidence>
<dbReference type="FunFam" id="1.25.40.10:FF:000285">
    <property type="entry name" value="Pentatricopeptide repeat-containing protein, chloroplastic"/>
    <property type="match status" value="1"/>
</dbReference>
<organism evidence="3 4">
    <name type="scientific">Adiantum capillus-veneris</name>
    <name type="common">Maidenhair fern</name>
    <dbReference type="NCBI Taxonomy" id="13818"/>
    <lineage>
        <taxon>Eukaryota</taxon>
        <taxon>Viridiplantae</taxon>
        <taxon>Streptophyta</taxon>
        <taxon>Embryophyta</taxon>
        <taxon>Tracheophyta</taxon>
        <taxon>Polypodiopsida</taxon>
        <taxon>Polypodiidae</taxon>
        <taxon>Polypodiales</taxon>
        <taxon>Pteridineae</taxon>
        <taxon>Pteridaceae</taxon>
        <taxon>Vittarioideae</taxon>
        <taxon>Adiantum</taxon>
    </lineage>
</organism>
<dbReference type="FunFam" id="1.25.40.10:FF:000031">
    <property type="entry name" value="Pentatricopeptide repeat-containing protein mitochondrial"/>
    <property type="match status" value="1"/>
</dbReference>
<evidence type="ECO:0000256" key="2">
    <source>
        <dbReference type="PROSITE-ProRule" id="PRU00708"/>
    </source>
</evidence>
<dbReference type="SUPFAM" id="SSF48452">
    <property type="entry name" value="TPR-like"/>
    <property type="match status" value="2"/>
</dbReference>
<dbReference type="Gene3D" id="1.25.40.10">
    <property type="entry name" value="Tetratricopeptide repeat domain"/>
    <property type="match status" value="6"/>
</dbReference>
<dbReference type="GO" id="GO:0009451">
    <property type="term" value="P:RNA modification"/>
    <property type="evidence" value="ECO:0007669"/>
    <property type="project" value="InterPro"/>
</dbReference>
<dbReference type="Pfam" id="PF20431">
    <property type="entry name" value="E_motif"/>
    <property type="match status" value="1"/>
</dbReference>
<dbReference type="GO" id="GO:0003729">
    <property type="term" value="F:mRNA binding"/>
    <property type="evidence" value="ECO:0007669"/>
    <property type="project" value="UniProtKB-ARBA"/>
</dbReference>
<feature type="repeat" description="PPR" evidence="2">
    <location>
        <begin position="314"/>
        <end position="348"/>
    </location>
</feature>
<dbReference type="InterPro" id="IPR046960">
    <property type="entry name" value="PPR_At4g14850-like_plant"/>
</dbReference>
<dbReference type="FunFam" id="1.25.40.10:FF:000090">
    <property type="entry name" value="Pentatricopeptide repeat-containing protein, chloroplastic"/>
    <property type="match status" value="1"/>
</dbReference>
<dbReference type="Proteomes" id="UP000886520">
    <property type="component" value="Chromosome 16"/>
</dbReference>
<comment type="caution">
    <text evidence="3">The sequence shown here is derived from an EMBL/GenBank/DDBJ whole genome shotgun (WGS) entry which is preliminary data.</text>
</comment>
<evidence type="ECO:0000256" key="1">
    <source>
        <dbReference type="ARBA" id="ARBA00022737"/>
    </source>
</evidence>
<feature type="repeat" description="PPR" evidence="2">
    <location>
        <begin position="586"/>
        <end position="616"/>
    </location>
</feature>
<dbReference type="FunFam" id="1.25.40.10:FF:000073">
    <property type="entry name" value="Pentatricopeptide repeat-containing protein chloroplastic"/>
    <property type="match status" value="2"/>
</dbReference>
<feature type="repeat" description="PPR" evidence="2">
    <location>
        <begin position="652"/>
        <end position="687"/>
    </location>
</feature>
<accession>A0A9D4ZB90</accession>
<dbReference type="InterPro" id="IPR002885">
    <property type="entry name" value="PPR_rpt"/>
</dbReference>
<feature type="repeat" description="PPR" evidence="2">
    <location>
        <begin position="112"/>
        <end position="146"/>
    </location>
</feature>
<dbReference type="NCBIfam" id="TIGR00756">
    <property type="entry name" value="PPR"/>
    <property type="match status" value="6"/>
</dbReference>
<dbReference type="InterPro" id="IPR046848">
    <property type="entry name" value="E_motif"/>
</dbReference>
<evidence type="ECO:0008006" key="5">
    <source>
        <dbReference type="Google" id="ProtNLM"/>
    </source>
</evidence>
<dbReference type="Pfam" id="PF13812">
    <property type="entry name" value="PPR_3"/>
    <property type="match status" value="1"/>
</dbReference>
<feature type="repeat" description="PPR" evidence="2">
    <location>
        <begin position="213"/>
        <end position="247"/>
    </location>
</feature>
<evidence type="ECO:0000313" key="3">
    <source>
        <dbReference type="EMBL" id="KAI5068694.1"/>
    </source>
</evidence>
<keyword evidence="1" id="KW-0677">Repeat</keyword>
<dbReference type="EMBL" id="JABFUD020000016">
    <property type="protein sequence ID" value="KAI5068694.1"/>
    <property type="molecule type" value="Genomic_DNA"/>
</dbReference>
<dbReference type="Pfam" id="PF01535">
    <property type="entry name" value="PPR"/>
    <property type="match status" value="6"/>
</dbReference>
<dbReference type="PANTHER" id="PTHR47926">
    <property type="entry name" value="PENTATRICOPEPTIDE REPEAT-CONTAINING PROTEIN"/>
    <property type="match status" value="1"/>
</dbReference>
<dbReference type="OrthoDB" id="185373at2759"/>
<proteinExistence type="predicted"/>